<organism evidence="1 2">
    <name type="scientific">Candidatus Gottesmanbacteria bacterium GW2011_GWA2_43_14</name>
    <dbReference type="NCBI Taxonomy" id="1618443"/>
    <lineage>
        <taxon>Bacteria</taxon>
        <taxon>Candidatus Gottesmaniibacteriota</taxon>
    </lineage>
</organism>
<evidence type="ECO:0000313" key="1">
    <source>
        <dbReference type="EMBL" id="KKS97579.1"/>
    </source>
</evidence>
<evidence type="ECO:0000313" key="2">
    <source>
        <dbReference type="Proteomes" id="UP000034894"/>
    </source>
</evidence>
<protein>
    <submittedName>
        <fullName evidence="1">Uncharacterized protein</fullName>
    </submittedName>
</protein>
<dbReference type="AlphaFoldDB" id="A0A0G1DIQ8"/>
<dbReference type="STRING" id="1618443.UV73_C0007G0022"/>
<sequence length="67" mass="7233">MVLKETAIFSVENQWHFDFPGRPPAGIDISLTGAPADIEILYIDIFVPILYEPKAYLPPAGSTSAAG</sequence>
<dbReference type="Proteomes" id="UP000034894">
    <property type="component" value="Unassembled WGS sequence"/>
</dbReference>
<dbReference type="EMBL" id="LCFP01000007">
    <property type="protein sequence ID" value="KKS97579.1"/>
    <property type="molecule type" value="Genomic_DNA"/>
</dbReference>
<name>A0A0G1DIQ8_9BACT</name>
<accession>A0A0G1DIQ8</accession>
<comment type="caution">
    <text evidence="1">The sequence shown here is derived from an EMBL/GenBank/DDBJ whole genome shotgun (WGS) entry which is preliminary data.</text>
</comment>
<proteinExistence type="predicted"/>
<reference evidence="1 2" key="1">
    <citation type="journal article" date="2015" name="Nature">
        <title>rRNA introns, odd ribosomes, and small enigmatic genomes across a large radiation of phyla.</title>
        <authorList>
            <person name="Brown C.T."/>
            <person name="Hug L.A."/>
            <person name="Thomas B.C."/>
            <person name="Sharon I."/>
            <person name="Castelle C.J."/>
            <person name="Singh A."/>
            <person name="Wilkins M.J."/>
            <person name="Williams K.H."/>
            <person name="Banfield J.F."/>
        </authorList>
    </citation>
    <scope>NUCLEOTIDE SEQUENCE [LARGE SCALE GENOMIC DNA]</scope>
</reference>
<gene>
    <name evidence="1" type="ORF">UV73_C0007G0022</name>
</gene>